<protein>
    <submittedName>
        <fullName evidence="2">Uncharacterized protein</fullName>
    </submittedName>
</protein>
<dbReference type="Proteomes" id="UP001189429">
    <property type="component" value="Unassembled WGS sequence"/>
</dbReference>
<keyword evidence="3" id="KW-1185">Reference proteome</keyword>
<evidence type="ECO:0000313" key="3">
    <source>
        <dbReference type="Proteomes" id="UP001189429"/>
    </source>
</evidence>
<accession>A0ABN9UXU2</accession>
<evidence type="ECO:0000313" key="2">
    <source>
        <dbReference type="EMBL" id="CAK0865011.1"/>
    </source>
</evidence>
<feature type="compositionally biased region" description="Basic and acidic residues" evidence="1">
    <location>
        <begin position="94"/>
        <end position="103"/>
    </location>
</feature>
<evidence type="ECO:0000256" key="1">
    <source>
        <dbReference type="SAM" id="MobiDB-lite"/>
    </source>
</evidence>
<feature type="region of interest" description="Disordered" evidence="1">
    <location>
        <begin position="93"/>
        <end position="157"/>
    </location>
</feature>
<dbReference type="EMBL" id="CAUYUJ010016416">
    <property type="protein sequence ID" value="CAK0865011.1"/>
    <property type="molecule type" value="Genomic_DNA"/>
</dbReference>
<feature type="region of interest" description="Disordered" evidence="1">
    <location>
        <begin position="1"/>
        <end position="21"/>
    </location>
</feature>
<proteinExistence type="predicted"/>
<feature type="compositionally biased region" description="Basic residues" evidence="1">
    <location>
        <begin position="148"/>
        <end position="157"/>
    </location>
</feature>
<sequence length="157" mass="16953">MRIRREGMRHQGATARSFTRSASDASLYENRTMFGNYSVQLRRNKALRDGFMGSPSGASSRTPLAFSGQRTGKSKMGDHPHLKLLKMLQLTMEESTRSTEECIKQAGLGDDSQELQDASPGARPASATVSSGTRARPGPSGRAASAGTRRHRGDAAR</sequence>
<comment type="caution">
    <text evidence="2">The sequence shown here is derived from an EMBL/GenBank/DDBJ whole genome shotgun (WGS) entry which is preliminary data.</text>
</comment>
<organism evidence="2 3">
    <name type="scientific">Prorocentrum cordatum</name>
    <dbReference type="NCBI Taxonomy" id="2364126"/>
    <lineage>
        <taxon>Eukaryota</taxon>
        <taxon>Sar</taxon>
        <taxon>Alveolata</taxon>
        <taxon>Dinophyceae</taxon>
        <taxon>Prorocentrales</taxon>
        <taxon>Prorocentraceae</taxon>
        <taxon>Prorocentrum</taxon>
    </lineage>
</organism>
<feature type="region of interest" description="Disordered" evidence="1">
    <location>
        <begin position="50"/>
        <end position="80"/>
    </location>
</feature>
<gene>
    <name evidence="2" type="ORF">PCOR1329_LOCUS52696</name>
</gene>
<name>A0ABN9UXU2_9DINO</name>
<reference evidence="2" key="1">
    <citation type="submission" date="2023-10" db="EMBL/GenBank/DDBJ databases">
        <authorList>
            <person name="Chen Y."/>
            <person name="Shah S."/>
            <person name="Dougan E. K."/>
            <person name="Thang M."/>
            <person name="Chan C."/>
        </authorList>
    </citation>
    <scope>NUCLEOTIDE SEQUENCE [LARGE SCALE GENOMIC DNA]</scope>
</reference>